<reference evidence="2 3" key="1">
    <citation type="submission" date="2019-03" db="EMBL/GenBank/DDBJ databases">
        <title>Genomic Encyclopedia of Type Strains, Phase IV (KMG-IV): sequencing the most valuable type-strain genomes for metagenomic binning, comparative biology and taxonomic classification.</title>
        <authorList>
            <person name="Goeker M."/>
        </authorList>
    </citation>
    <scope>NUCLEOTIDE SEQUENCE [LARGE SCALE GENOMIC DNA]</scope>
    <source>
        <strain evidence="2 3">DSM 45934</strain>
    </source>
</reference>
<organism evidence="2 3">
    <name type="scientific">Actinocrispum wychmicini</name>
    <dbReference type="NCBI Taxonomy" id="1213861"/>
    <lineage>
        <taxon>Bacteria</taxon>
        <taxon>Bacillati</taxon>
        <taxon>Actinomycetota</taxon>
        <taxon>Actinomycetes</taxon>
        <taxon>Pseudonocardiales</taxon>
        <taxon>Pseudonocardiaceae</taxon>
        <taxon>Actinocrispum</taxon>
    </lineage>
</organism>
<evidence type="ECO:0000313" key="2">
    <source>
        <dbReference type="EMBL" id="TCO55875.1"/>
    </source>
</evidence>
<dbReference type="AlphaFoldDB" id="A0A4R2JNY4"/>
<proteinExistence type="predicted"/>
<sequence length="142" mass="13523">MGLVARCIMTASLAAAGLCMSAAVSASASPAATTSCGTILAFGGVGGPSPVGSVCVSISNGQVVGFASVSGNATNIVSSLTQCDAAHTACSTVPGTTVSSLITPTVPTTPGQSYQSCTSLFTTVNGPGPLRPATGCSPLVPA</sequence>
<comment type="caution">
    <text evidence="2">The sequence shown here is derived from an EMBL/GenBank/DDBJ whole genome shotgun (WGS) entry which is preliminary data.</text>
</comment>
<gene>
    <name evidence="2" type="ORF">EV192_107298</name>
</gene>
<accession>A0A4R2JNY4</accession>
<feature type="chain" id="PRO_5020269524" description="Secreted protein" evidence="1">
    <location>
        <begin position="29"/>
        <end position="142"/>
    </location>
</feature>
<keyword evidence="1" id="KW-0732">Signal</keyword>
<dbReference type="Proteomes" id="UP000295680">
    <property type="component" value="Unassembled WGS sequence"/>
</dbReference>
<dbReference type="EMBL" id="SLWS01000007">
    <property type="protein sequence ID" value="TCO55875.1"/>
    <property type="molecule type" value="Genomic_DNA"/>
</dbReference>
<feature type="signal peptide" evidence="1">
    <location>
        <begin position="1"/>
        <end position="28"/>
    </location>
</feature>
<keyword evidence="3" id="KW-1185">Reference proteome</keyword>
<evidence type="ECO:0000256" key="1">
    <source>
        <dbReference type="SAM" id="SignalP"/>
    </source>
</evidence>
<name>A0A4R2JNY4_9PSEU</name>
<evidence type="ECO:0000313" key="3">
    <source>
        <dbReference type="Proteomes" id="UP000295680"/>
    </source>
</evidence>
<protein>
    <recommendedName>
        <fullName evidence="4">Secreted protein</fullName>
    </recommendedName>
</protein>
<evidence type="ECO:0008006" key="4">
    <source>
        <dbReference type="Google" id="ProtNLM"/>
    </source>
</evidence>